<accession>A0A2W7RJX3</accession>
<name>A0A2W7RJX3_9BACT</name>
<keyword evidence="6" id="KW-1185">Reference proteome</keyword>
<organism evidence="5 6">
    <name type="scientific">Algoriphagus chordae</name>
    <dbReference type="NCBI Taxonomy" id="237019"/>
    <lineage>
        <taxon>Bacteria</taxon>
        <taxon>Pseudomonadati</taxon>
        <taxon>Bacteroidota</taxon>
        <taxon>Cytophagia</taxon>
        <taxon>Cytophagales</taxon>
        <taxon>Cyclobacteriaceae</taxon>
        <taxon>Algoriphagus</taxon>
    </lineage>
</organism>
<protein>
    <submittedName>
        <fullName evidence="5">LacI family transcriptional regulator</fullName>
    </submittedName>
</protein>
<dbReference type="GO" id="GO:0003700">
    <property type="term" value="F:DNA-binding transcription factor activity"/>
    <property type="evidence" value="ECO:0007669"/>
    <property type="project" value="TreeGrafter"/>
</dbReference>
<comment type="caution">
    <text evidence="5">The sequence shown here is derived from an EMBL/GenBank/DDBJ whole genome shotgun (WGS) entry which is preliminary data.</text>
</comment>
<evidence type="ECO:0000256" key="2">
    <source>
        <dbReference type="ARBA" id="ARBA00023125"/>
    </source>
</evidence>
<reference evidence="5 6" key="1">
    <citation type="submission" date="2018-06" db="EMBL/GenBank/DDBJ databases">
        <title>Genomic Encyclopedia of Archaeal and Bacterial Type Strains, Phase II (KMG-II): from individual species to whole genera.</title>
        <authorList>
            <person name="Goeker M."/>
        </authorList>
    </citation>
    <scope>NUCLEOTIDE SEQUENCE [LARGE SCALE GENOMIC DNA]</scope>
    <source>
        <strain evidence="5 6">DSM 19830</strain>
    </source>
</reference>
<feature type="domain" description="HTH lacI-type" evidence="4">
    <location>
        <begin position="6"/>
        <end position="60"/>
    </location>
</feature>
<keyword evidence="2" id="KW-0238">DNA-binding</keyword>
<keyword evidence="1" id="KW-0805">Transcription regulation</keyword>
<dbReference type="EMBL" id="QKZT01000010">
    <property type="protein sequence ID" value="PZX50955.1"/>
    <property type="molecule type" value="Genomic_DNA"/>
</dbReference>
<dbReference type="Pfam" id="PF13377">
    <property type="entry name" value="Peripla_BP_3"/>
    <property type="match status" value="1"/>
</dbReference>
<dbReference type="SMART" id="SM00354">
    <property type="entry name" value="HTH_LACI"/>
    <property type="match status" value="1"/>
</dbReference>
<dbReference type="SUPFAM" id="SSF47413">
    <property type="entry name" value="lambda repressor-like DNA-binding domains"/>
    <property type="match status" value="1"/>
</dbReference>
<dbReference type="OrthoDB" id="867148at2"/>
<dbReference type="InterPro" id="IPR010982">
    <property type="entry name" value="Lambda_DNA-bd_dom_sf"/>
</dbReference>
<dbReference type="GO" id="GO:0000976">
    <property type="term" value="F:transcription cis-regulatory region binding"/>
    <property type="evidence" value="ECO:0007669"/>
    <property type="project" value="TreeGrafter"/>
</dbReference>
<evidence type="ECO:0000313" key="6">
    <source>
        <dbReference type="Proteomes" id="UP000248882"/>
    </source>
</evidence>
<evidence type="ECO:0000313" key="5">
    <source>
        <dbReference type="EMBL" id="PZX50955.1"/>
    </source>
</evidence>
<dbReference type="InterPro" id="IPR046335">
    <property type="entry name" value="LacI/GalR-like_sensor"/>
</dbReference>
<evidence type="ECO:0000256" key="3">
    <source>
        <dbReference type="ARBA" id="ARBA00023163"/>
    </source>
</evidence>
<evidence type="ECO:0000256" key="1">
    <source>
        <dbReference type="ARBA" id="ARBA00023015"/>
    </source>
</evidence>
<dbReference type="PANTHER" id="PTHR30146">
    <property type="entry name" value="LACI-RELATED TRANSCRIPTIONAL REPRESSOR"/>
    <property type="match status" value="1"/>
</dbReference>
<dbReference type="PANTHER" id="PTHR30146:SF109">
    <property type="entry name" value="HTH-TYPE TRANSCRIPTIONAL REGULATOR GALS"/>
    <property type="match status" value="1"/>
</dbReference>
<proteinExistence type="predicted"/>
<dbReference type="Proteomes" id="UP000248882">
    <property type="component" value="Unassembled WGS sequence"/>
</dbReference>
<dbReference type="AlphaFoldDB" id="A0A2W7RJX3"/>
<dbReference type="CDD" id="cd01392">
    <property type="entry name" value="HTH_LacI"/>
    <property type="match status" value="1"/>
</dbReference>
<gene>
    <name evidence="5" type="ORF">LV85_02497</name>
</gene>
<sequence>MKLGQATIKDIARELNLSASTISRALKDYPGISDETKRKVKEVAEKMNYRPNAIALSLRQSRSFTIGVIIPEVIHFFFSTVISGIEEVANSRGYNVILSQSNEKLAREISSIETMLSNQIDGVLVSYSKETKNFDHFTKLLDQGFPIVFFDRAPAIPGAINVMVDDYQGSFDATAHLISQGYKKIVHLAGPQTLKISIDREKGYREALEKNGIRVNPAYIITCPLGTLEESKELVTEALNTLPDRPDAFFSCNDIGAVGAIMACRDAGLKIPLEVGIVGFSDWQFCSMLDPQLSSVAQPGSLMGARATEILLDIIEKKLDPKTMEQTLILETKLMERDSSKRF</sequence>
<evidence type="ECO:0000259" key="4">
    <source>
        <dbReference type="PROSITE" id="PS50932"/>
    </source>
</evidence>
<dbReference type="InterPro" id="IPR028082">
    <property type="entry name" value="Peripla_BP_I"/>
</dbReference>
<dbReference type="InterPro" id="IPR000843">
    <property type="entry name" value="HTH_LacI"/>
</dbReference>
<dbReference type="PROSITE" id="PS50932">
    <property type="entry name" value="HTH_LACI_2"/>
    <property type="match status" value="1"/>
</dbReference>
<dbReference type="Gene3D" id="1.10.260.40">
    <property type="entry name" value="lambda repressor-like DNA-binding domains"/>
    <property type="match status" value="1"/>
</dbReference>
<dbReference type="RefSeq" id="WP_111319851.1">
    <property type="nucleotide sequence ID" value="NZ_QKZT01000010.1"/>
</dbReference>
<dbReference type="CDD" id="cd06267">
    <property type="entry name" value="PBP1_LacI_sugar_binding-like"/>
    <property type="match status" value="1"/>
</dbReference>
<dbReference type="SUPFAM" id="SSF53822">
    <property type="entry name" value="Periplasmic binding protein-like I"/>
    <property type="match status" value="1"/>
</dbReference>
<keyword evidence="3" id="KW-0804">Transcription</keyword>
<dbReference type="Gene3D" id="3.40.50.2300">
    <property type="match status" value="2"/>
</dbReference>
<dbReference type="Pfam" id="PF00356">
    <property type="entry name" value="LacI"/>
    <property type="match status" value="1"/>
</dbReference>